<evidence type="ECO:0000313" key="1">
    <source>
        <dbReference type="EMBL" id="KAA8904574.1"/>
    </source>
</evidence>
<sequence>MLYKILNELPAEAKKDGSVDGKTPLPLIPLDLKDGFIHLSTKEQVAGSLNRFYGGPTEVVILHVDAPGSKDEPIPEGKTGNKYRSKLQWDWVESRKEYFPHLYGDLLNEDIAKAEILKRKDGHEWTY</sequence>
<name>A0A642USH6_9ASCO</name>
<dbReference type="OrthoDB" id="3335358at2759"/>
<dbReference type="Proteomes" id="UP000761534">
    <property type="component" value="Unassembled WGS sequence"/>
</dbReference>
<comment type="caution">
    <text evidence="1">The sequence shown here is derived from an EMBL/GenBank/DDBJ whole genome shotgun (WGS) entry which is preliminary data.</text>
</comment>
<organism evidence="1 2">
    <name type="scientific">Trichomonascus ciferrii</name>
    <dbReference type="NCBI Taxonomy" id="44093"/>
    <lineage>
        <taxon>Eukaryota</taxon>
        <taxon>Fungi</taxon>
        <taxon>Dikarya</taxon>
        <taxon>Ascomycota</taxon>
        <taxon>Saccharomycotina</taxon>
        <taxon>Dipodascomycetes</taxon>
        <taxon>Dipodascales</taxon>
        <taxon>Trichomonascaceae</taxon>
        <taxon>Trichomonascus</taxon>
        <taxon>Trichomonascus ciferrii complex</taxon>
    </lineage>
</organism>
<proteinExistence type="predicted"/>
<keyword evidence="2" id="KW-1185">Reference proteome</keyword>
<reference evidence="1" key="1">
    <citation type="journal article" date="2019" name="G3 (Bethesda)">
        <title>Genome Assemblies of Two Rare Opportunistic Yeast Pathogens: Diutina rugosa (syn. Candida rugosa) and Trichomonascus ciferrii (syn. Candida ciferrii).</title>
        <authorList>
            <person name="Mixao V."/>
            <person name="Saus E."/>
            <person name="Hansen A.P."/>
            <person name="Lass-Florl C."/>
            <person name="Gabaldon T."/>
        </authorList>
    </citation>
    <scope>NUCLEOTIDE SEQUENCE</scope>
    <source>
        <strain evidence="1">CBS 4856</strain>
    </source>
</reference>
<evidence type="ECO:0000313" key="2">
    <source>
        <dbReference type="Proteomes" id="UP000761534"/>
    </source>
</evidence>
<dbReference type="Pfam" id="PF06108">
    <property type="entry name" value="DUF952"/>
    <property type="match status" value="1"/>
</dbReference>
<dbReference type="Gene3D" id="3.20.170.20">
    <property type="entry name" value="Protein of unknown function DUF952"/>
    <property type="match status" value="1"/>
</dbReference>
<dbReference type="PANTHER" id="PTHR34129:SF1">
    <property type="entry name" value="DUF952 DOMAIN-CONTAINING PROTEIN"/>
    <property type="match status" value="1"/>
</dbReference>
<dbReference type="InterPro" id="IPR009297">
    <property type="entry name" value="DUF952"/>
</dbReference>
<protein>
    <recommendedName>
        <fullName evidence="3">DUF952 domain-containing protein</fullName>
    </recommendedName>
</protein>
<dbReference type="VEuPathDB" id="FungiDB:TRICI_005444"/>
<accession>A0A642USH6</accession>
<dbReference type="PANTHER" id="PTHR34129">
    <property type="entry name" value="BLR1139 PROTEIN"/>
    <property type="match status" value="1"/>
</dbReference>
<gene>
    <name evidence="1" type="ORF">TRICI_005444</name>
</gene>
<dbReference type="AlphaFoldDB" id="A0A642USH6"/>
<dbReference type="EMBL" id="SWFS01000428">
    <property type="protein sequence ID" value="KAA8904574.1"/>
    <property type="molecule type" value="Genomic_DNA"/>
</dbReference>
<evidence type="ECO:0008006" key="3">
    <source>
        <dbReference type="Google" id="ProtNLM"/>
    </source>
</evidence>
<dbReference type="SUPFAM" id="SSF56399">
    <property type="entry name" value="ADP-ribosylation"/>
    <property type="match status" value="1"/>
</dbReference>